<dbReference type="OrthoDB" id="6270329at2759"/>
<dbReference type="GeneID" id="6013967"/>
<dbReference type="eggNOG" id="ENOG502QR1N">
    <property type="taxonomic scope" value="Eukaryota"/>
</dbReference>
<dbReference type="InParanoid" id="A8NYF0"/>
<comment type="caution">
    <text evidence="4">The sequence shown here is derived from an EMBL/GenBank/DDBJ whole genome shotgun (WGS) entry which is preliminary data.</text>
</comment>
<evidence type="ECO:0000256" key="2">
    <source>
        <dbReference type="SAM" id="MobiDB-lite"/>
    </source>
</evidence>
<sequence>MTLSTVAKGKKRALEETQEHDDPTTSIPSAPVLKKNKSRAETRPCPICNEPIPLRLLGKHAELEAERIDAIIQHIGSEEPYYDERDEPGPSSRGRRSAQKARKSIAPRTTGMDELVETNKTIQAIKRHRKRRHAKLKEMLKEEEDNFTRHDTWTRGTIGGQIVCPVCSETVRGDQGVLEAHVDVCVANESQRLEEARQQELALQRANMEEEWESLSNTGSGLYVGDLPGAGFHRRNRESEDVDEEIDIDGDDEAVYGEQQFTEGDILPVTERRPGDDGADGDVDIENDEEVVVDDSPERPVNGKSAAGPNPDGEASRSISHDDGIEGLGRIHVAIETARKKGDKRAHIAALEAKIKVLVSAPVTVHSFLTKPIQCPIGNHASAVEFPDVSNMSRPLQRTHSIHGMLAHVLSGVLAALPWFEYAMPNMQAYHGSRRLAQNIPITVKSEQTLALVERIVKRMQINELISGLVTSSRLSSIS</sequence>
<reference evidence="4 5" key="1">
    <citation type="journal article" date="2010" name="Proc. Natl. Acad. Sci. U.S.A.">
        <title>Insights into evolution of multicellular fungi from the assembled chromosomes of the mushroom Coprinopsis cinerea (Coprinus cinereus).</title>
        <authorList>
            <person name="Stajich J.E."/>
            <person name="Wilke S.K."/>
            <person name="Ahren D."/>
            <person name="Au C.H."/>
            <person name="Birren B.W."/>
            <person name="Borodovsky M."/>
            <person name="Burns C."/>
            <person name="Canback B."/>
            <person name="Casselton L.A."/>
            <person name="Cheng C.K."/>
            <person name="Deng J."/>
            <person name="Dietrich F.S."/>
            <person name="Fargo D.C."/>
            <person name="Farman M.L."/>
            <person name="Gathman A.C."/>
            <person name="Goldberg J."/>
            <person name="Guigo R."/>
            <person name="Hoegger P.J."/>
            <person name="Hooker J.B."/>
            <person name="Huggins A."/>
            <person name="James T.Y."/>
            <person name="Kamada T."/>
            <person name="Kilaru S."/>
            <person name="Kodira C."/>
            <person name="Kues U."/>
            <person name="Kupfer D."/>
            <person name="Kwan H.S."/>
            <person name="Lomsadze A."/>
            <person name="Li W."/>
            <person name="Lilly W.W."/>
            <person name="Ma L.J."/>
            <person name="Mackey A.J."/>
            <person name="Manning G."/>
            <person name="Martin F."/>
            <person name="Muraguchi H."/>
            <person name="Natvig D.O."/>
            <person name="Palmerini H."/>
            <person name="Ramesh M.A."/>
            <person name="Rehmeyer C.J."/>
            <person name="Roe B.A."/>
            <person name="Shenoy N."/>
            <person name="Stanke M."/>
            <person name="Ter-Hovhannisyan V."/>
            <person name="Tunlid A."/>
            <person name="Velagapudi R."/>
            <person name="Vision T.J."/>
            <person name="Zeng Q."/>
            <person name="Zolan M.E."/>
            <person name="Pukkila P.J."/>
        </authorList>
    </citation>
    <scope>NUCLEOTIDE SEQUENCE [LARGE SCALE GENOMIC DNA]</scope>
    <source>
        <strain evidence="5">Okayama-7 / 130 / ATCC MYA-4618 / FGSC 9003</strain>
    </source>
</reference>
<dbReference type="AlphaFoldDB" id="A8NYF0"/>
<dbReference type="OMA" id="CPTCDVK"/>
<feature type="domain" description="E3 ubiquitin-protein ligase RNF220 middle" evidence="3">
    <location>
        <begin position="41"/>
        <end position="278"/>
    </location>
</feature>
<evidence type="ECO:0000313" key="5">
    <source>
        <dbReference type="Proteomes" id="UP000001861"/>
    </source>
</evidence>
<feature type="region of interest" description="Disordered" evidence="2">
    <location>
        <begin position="79"/>
        <end position="110"/>
    </location>
</feature>
<keyword evidence="5" id="KW-1185">Reference proteome</keyword>
<dbReference type="PANTHER" id="PTHR13459:SF1">
    <property type="entry name" value="E3 UBIQUITIN-PROTEIN LIGASE RNF220 ISOFORM X1"/>
    <property type="match status" value="1"/>
</dbReference>
<evidence type="ECO:0000313" key="4">
    <source>
        <dbReference type="EMBL" id="EAU84327.2"/>
    </source>
</evidence>
<organism evidence="4 5">
    <name type="scientific">Coprinopsis cinerea (strain Okayama-7 / 130 / ATCC MYA-4618 / FGSC 9003)</name>
    <name type="common">Inky cap fungus</name>
    <name type="synonym">Hormographiella aspergillata</name>
    <dbReference type="NCBI Taxonomy" id="240176"/>
    <lineage>
        <taxon>Eukaryota</taxon>
        <taxon>Fungi</taxon>
        <taxon>Dikarya</taxon>
        <taxon>Basidiomycota</taxon>
        <taxon>Agaricomycotina</taxon>
        <taxon>Agaricomycetes</taxon>
        <taxon>Agaricomycetidae</taxon>
        <taxon>Agaricales</taxon>
        <taxon>Agaricineae</taxon>
        <taxon>Psathyrellaceae</taxon>
        <taxon>Coprinopsis</taxon>
    </lineage>
</organism>
<accession>A8NYF0</accession>
<feature type="compositionally biased region" description="Acidic residues" evidence="2">
    <location>
        <begin position="277"/>
        <end position="295"/>
    </location>
</feature>
<gene>
    <name evidence="4" type="ORF">CC1G_01323</name>
</gene>
<feature type="region of interest" description="Disordered" evidence="2">
    <location>
        <begin position="1"/>
        <end position="47"/>
    </location>
</feature>
<proteinExistence type="predicted"/>
<feature type="coiled-coil region" evidence="1">
    <location>
        <begin position="186"/>
        <end position="213"/>
    </location>
</feature>
<dbReference type="RefSeq" id="XP_001837411.2">
    <property type="nucleotide sequence ID" value="XM_001837359.2"/>
</dbReference>
<dbReference type="EMBL" id="AACS02000005">
    <property type="protein sequence ID" value="EAU84327.2"/>
    <property type="molecule type" value="Genomic_DNA"/>
</dbReference>
<dbReference type="InterPro" id="IPR031824">
    <property type="entry name" value="RNF220_mid"/>
</dbReference>
<dbReference type="HOGENOM" id="CLU_045004_0_0_1"/>
<dbReference type="VEuPathDB" id="FungiDB:CC1G_01323"/>
<feature type="compositionally biased region" description="Basic and acidic residues" evidence="2">
    <location>
        <begin position="12"/>
        <end position="23"/>
    </location>
</feature>
<dbReference type="KEGG" id="cci:CC1G_01323"/>
<dbReference type="InterPro" id="IPR052443">
    <property type="entry name" value="E3_ubiq-ligase_RNF220-like"/>
</dbReference>
<evidence type="ECO:0000259" key="3">
    <source>
        <dbReference type="Pfam" id="PF15926"/>
    </source>
</evidence>
<protein>
    <recommendedName>
        <fullName evidence="3">E3 ubiquitin-protein ligase RNF220 middle domain-containing protein</fullName>
    </recommendedName>
</protein>
<name>A8NYF0_COPC7</name>
<feature type="region of interest" description="Disordered" evidence="2">
    <location>
        <begin position="233"/>
        <end position="323"/>
    </location>
</feature>
<feature type="compositionally biased region" description="Basic residues" evidence="2">
    <location>
        <begin position="93"/>
        <end position="105"/>
    </location>
</feature>
<dbReference type="GO" id="GO:0061630">
    <property type="term" value="F:ubiquitin protein ligase activity"/>
    <property type="evidence" value="ECO:0007669"/>
    <property type="project" value="TreeGrafter"/>
</dbReference>
<feature type="compositionally biased region" description="Acidic residues" evidence="2">
    <location>
        <begin position="240"/>
        <end position="255"/>
    </location>
</feature>
<dbReference type="GO" id="GO:0016567">
    <property type="term" value="P:protein ubiquitination"/>
    <property type="evidence" value="ECO:0007669"/>
    <property type="project" value="TreeGrafter"/>
</dbReference>
<evidence type="ECO:0000256" key="1">
    <source>
        <dbReference type="SAM" id="Coils"/>
    </source>
</evidence>
<dbReference type="Pfam" id="PF15926">
    <property type="entry name" value="RNF220"/>
    <property type="match status" value="1"/>
</dbReference>
<dbReference type="PANTHER" id="PTHR13459">
    <property type="entry name" value="E3 UBIQUITIN-PROTEIN LIGASE RNF220 ISOFORM X1"/>
    <property type="match status" value="1"/>
</dbReference>
<keyword evidence="1" id="KW-0175">Coiled coil</keyword>
<dbReference type="Proteomes" id="UP000001861">
    <property type="component" value="Unassembled WGS sequence"/>
</dbReference>